<proteinExistence type="predicted"/>
<accession>A0A9J5ZUQ4</accession>
<protein>
    <submittedName>
        <fullName evidence="1">Uncharacterized protein</fullName>
    </submittedName>
</protein>
<comment type="caution">
    <text evidence="1">The sequence shown here is derived from an EMBL/GenBank/DDBJ whole genome shotgun (WGS) entry which is preliminary data.</text>
</comment>
<dbReference type="AlphaFoldDB" id="A0A9J5ZUQ4"/>
<name>A0A9J5ZUQ4_SOLCO</name>
<dbReference type="Proteomes" id="UP000824120">
    <property type="component" value="Chromosome 3"/>
</dbReference>
<organism evidence="1 2">
    <name type="scientific">Solanum commersonii</name>
    <name type="common">Commerson's wild potato</name>
    <name type="synonym">Commerson's nightshade</name>
    <dbReference type="NCBI Taxonomy" id="4109"/>
    <lineage>
        <taxon>Eukaryota</taxon>
        <taxon>Viridiplantae</taxon>
        <taxon>Streptophyta</taxon>
        <taxon>Embryophyta</taxon>
        <taxon>Tracheophyta</taxon>
        <taxon>Spermatophyta</taxon>
        <taxon>Magnoliopsida</taxon>
        <taxon>eudicotyledons</taxon>
        <taxon>Gunneridae</taxon>
        <taxon>Pentapetalae</taxon>
        <taxon>asterids</taxon>
        <taxon>lamiids</taxon>
        <taxon>Solanales</taxon>
        <taxon>Solanaceae</taxon>
        <taxon>Solanoideae</taxon>
        <taxon>Solaneae</taxon>
        <taxon>Solanum</taxon>
    </lineage>
</organism>
<reference evidence="1 2" key="1">
    <citation type="submission" date="2020-09" db="EMBL/GenBank/DDBJ databases">
        <title>De no assembly of potato wild relative species, Solanum commersonii.</title>
        <authorList>
            <person name="Cho K."/>
        </authorList>
    </citation>
    <scope>NUCLEOTIDE SEQUENCE [LARGE SCALE GENOMIC DNA]</scope>
    <source>
        <strain evidence="1">LZ3.2</strain>
        <tissue evidence="1">Leaf</tissue>
    </source>
</reference>
<evidence type="ECO:0000313" key="2">
    <source>
        <dbReference type="Proteomes" id="UP000824120"/>
    </source>
</evidence>
<dbReference type="EMBL" id="JACXVP010000003">
    <property type="protein sequence ID" value="KAG5615716.1"/>
    <property type="molecule type" value="Genomic_DNA"/>
</dbReference>
<sequence>MNKATIVQTIIYIRDELTPHPTLQKQALPPVLQNIKIIKYKGKYSLFKCIQWIPIVHLSKRLCSQVPTSIHVPQHLYAIHMVHNHLIALVALRNNECRTKLIIMPIPLGNVHWHNKEWCQLIQTLLRNTYRTTKMVSSNADFVPITDVKTLISRYMDRGTKQGR</sequence>
<keyword evidence="2" id="KW-1185">Reference proteome</keyword>
<gene>
    <name evidence="1" type="ORF">H5410_015540</name>
</gene>
<evidence type="ECO:0000313" key="1">
    <source>
        <dbReference type="EMBL" id="KAG5615716.1"/>
    </source>
</evidence>